<keyword evidence="3" id="KW-1185">Reference proteome</keyword>
<sequence>MAGAKELGGAGGGGARCRRRQVTLGRGKRGDMVARRHGRRDHVAAVDSAGSVGADVDVASSKHWPTSTPPPPSPACSPTSSSPSLLLQVLLAWRCEMDGAR</sequence>
<organism evidence="2 3">
    <name type="scientific">Oryza rufipogon</name>
    <name type="common">Brownbeard rice</name>
    <name type="synonym">Asian wild rice</name>
    <dbReference type="NCBI Taxonomy" id="4529"/>
    <lineage>
        <taxon>Eukaryota</taxon>
        <taxon>Viridiplantae</taxon>
        <taxon>Streptophyta</taxon>
        <taxon>Embryophyta</taxon>
        <taxon>Tracheophyta</taxon>
        <taxon>Spermatophyta</taxon>
        <taxon>Magnoliopsida</taxon>
        <taxon>Liliopsida</taxon>
        <taxon>Poales</taxon>
        <taxon>Poaceae</taxon>
        <taxon>BOP clade</taxon>
        <taxon>Oryzoideae</taxon>
        <taxon>Oryzeae</taxon>
        <taxon>Oryzinae</taxon>
        <taxon>Oryza</taxon>
    </lineage>
</organism>
<dbReference type="Proteomes" id="UP000008022">
    <property type="component" value="Unassembled WGS sequence"/>
</dbReference>
<accession>A0A0E0NTY9</accession>
<proteinExistence type="predicted"/>
<reference evidence="3" key="1">
    <citation type="submission" date="2013-06" db="EMBL/GenBank/DDBJ databases">
        <authorList>
            <person name="Zhao Q."/>
        </authorList>
    </citation>
    <scope>NUCLEOTIDE SEQUENCE</scope>
    <source>
        <strain evidence="3">cv. W1943</strain>
    </source>
</reference>
<protein>
    <submittedName>
        <fullName evidence="2">Uncharacterized protein</fullName>
    </submittedName>
</protein>
<feature type="region of interest" description="Disordered" evidence="1">
    <location>
        <begin position="1"/>
        <end position="40"/>
    </location>
</feature>
<feature type="region of interest" description="Disordered" evidence="1">
    <location>
        <begin position="59"/>
        <end position="82"/>
    </location>
</feature>
<dbReference type="HOGENOM" id="CLU_2296319_0_0_1"/>
<name>A0A0E0NTY9_ORYRU</name>
<evidence type="ECO:0000313" key="2">
    <source>
        <dbReference type="EnsemblPlants" id="ORUFI03G15040.1"/>
    </source>
</evidence>
<feature type="compositionally biased region" description="Gly residues" evidence="1">
    <location>
        <begin position="1"/>
        <end position="15"/>
    </location>
</feature>
<dbReference type="Gramene" id="ORUFI03G15040.1">
    <property type="protein sequence ID" value="ORUFI03G15040.1"/>
    <property type="gene ID" value="ORUFI03G15040"/>
</dbReference>
<evidence type="ECO:0000256" key="1">
    <source>
        <dbReference type="SAM" id="MobiDB-lite"/>
    </source>
</evidence>
<dbReference type="EnsemblPlants" id="ORUFI03G15040.1">
    <property type="protein sequence ID" value="ORUFI03G15040.1"/>
    <property type="gene ID" value="ORUFI03G15040"/>
</dbReference>
<dbReference type="AlphaFoldDB" id="A0A0E0NTY9"/>
<reference evidence="2" key="2">
    <citation type="submission" date="2015-06" db="UniProtKB">
        <authorList>
            <consortium name="EnsemblPlants"/>
        </authorList>
    </citation>
    <scope>IDENTIFICATION</scope>
</reference>
<evidence type="ECO:0000313" key="3">
    <source>
        <dbReference type="Proteomes" id="UP000008022"/>
    </source>
</evidence>